<dbReference type="InterPro" id="IPR015422">
    <property type="entry name" value="PyrdxlP-dep_Trfase_small"/>
</dbReference>
<dbReference type="PANTHER" id="PTHR14084:SF0">
    <property type="entry name" value="KYNURENINASE"/>
    <property type="match status" value="1"/>
</dbReference>
<dbReference type="Pfam" id="PF22580">
    <property type="entry name" value="KYNU_C"/>
    <property type="match status" value="1"/>
</dbReference>
<dbReference type="RefSeq" id="WP_353895815.1">
    <property type="nucleotide sequence ID" value="NZ_JBEVCJ010000008.1"/>
</dbReference>
<feature type="modified residue" description="N6-(pyridoxal phosphate)lysine" evidence="4">
    <location>
        <position position="245"/>
    </location>
</feature>
<name>A0ABV2BTG2_9GAMM</name>
<evidence type="ECO:0000256" key="1">
    <source>
        <dbReference type="ARBA" id="ARBA00022642"/>
    </source>
</evidence>
<keyword evidence="1 4" id="KW-0662">Pyridine nucleotide biosynthesis</keyword>
<dbReference type="HAMAP" id="MF_01970">
    <property type="entry name" value="Kynureninase"/>
    <property type="match status" value="1"/>
</dbReference>
<comment type="catalytic activity">
    <reaction evidence="4 6">
        <text>L-kynurenine + H2O = anthranilate + L-alanine + H(+)</text>
        <dbReference type="Rhea" id="RHEA:16813"/>
        <dbReference type="ChEBI" id="CHEBI:15377"/>
        <dbReference type="ChEBI" id="CHEBI:15378"/>
        <dbReference type="ChEBI" id="CHEBI:16567"/>
        <dbReference type="ChEBI" id="CHEBI:57959"/>
        <dbReference type="ChEBI" id="CHEBI:57972"/>
        <dbReference type="EC" id="3.7.1.3"/>
    </reaction>
</comment>
<evidence type="ECO:0000256" key="5">
    <source>
        <dbReference type="NCBIfam" id="TIGR01814"/>
    </source>
</evidence>
<comment type="pathway">
    <text evidence="4 6">Cofactor biosynthesis; NAD(+) biosynthesis; quinolinate from L-kynurenine: step 2/3.</text>
</comment>
<dbReference type="InterPro" id="IPR015421">
    <property type="entry name" value="PyrdxlP-dep_Trfase_major"/>
</dbReference>
<comment type="cofactor">
    <cofactor evidence="4 6">
        <name>pyridoxal 5'-phosphate</name>
        <dbReference type="ChEBI" id="CHEBI:597326"/>
    </cofactor>
</comment>
<comment type="caution">
    <text evidence="7">The sequence shown here is derived from an EMBL/GenBank/DDBJ whole genome shotgun (WGS) entry which is preliminary data.</text>
</comment>
<evidence type="ECO:0000313" key="8">
    <source>
        <dbReference type="Proteomes" id="UP001548189"/>
    </source>
</evidence>
<comment type="similarity">
    <text evidence="4 6">Belongs to the kynureninase family.</text>
</comment>
<keyword evidence="2 4" id="KW-0378">Hydrolase</keyword>
<keyword evidence="3 4" id="KW-0663">Pyridoxal phosphate</keyword>
<dbReference type="Proteomes" id="UP001548189">
    <property type="component" value="Unassembled WGS sequence"/>
</dbReference>
<feature type="binding site" evidence="4">
    <location>
        <position position="275"/>
    </location>
    <ligand>
        <name>pyridoxal 5'-phosphate</name>
        <dbReference type="ChEBI" id="CHEBI:597326"/>
    </ligand>
</feature>
<evidence type="ECO:0000256" key="2">
    <source>
        <dbReference type="ARBA" id="ARBA00022801"/>
    </source>
</evidence>
<dbReference type="GO" id="GO:0030429">
    <property type="term" value="F:kynureninase activity"/>
    <property type="evidence" value="ECO:0007669"/>
    <property type="project" value="UniProtKB-EC"/>
</dbReference>
<dbReference type="Gene3D" id="3.90.1150.10">
    <property type="entry name" value="Aspartate Aminotransferase, domain 1"/>
    <property type="match status" value="1"/>
</dbReference>
<feature type="binding site" evidence="4">
    <location>
        <position position="303"/>
    </location>
    <ligand>
        <name>pyridoxal 5'-phosphate</name>
        <dbReference type="ChEBI" id="CHEBI:597326"/>
    </ligand>
</feature>
<keyword evidence="8" id="KW-1185">Reference proteome</keyword>
<dbReference type="EC" id="3.7.1.3" evidence="4 5"/>
<accession>A0ABV2BTG2</accession>
<comment type="catalytic activity">
    <reaction evidence="6">
        <text>3-hydroxy-L-kynurenine + H2O = 3-hydroxyanthranilate + L-alanine + H(+)</text>
        <dbReference type="Rhea" id="RHEA:25143"/>
        <dbReference type="ChEBI" id="CHEBI:15377"/>
        <dbReference type="ChEBI" id="CHEBI:15378"/>
        <dbReference type="ChEBI" id="CHEBI:36559"/>
        <dbReference type="ChEBI" id="CHEBI:57972"/>
        <dbReference type="ChEBI" id="CHEBI:58125"/>
        <dbReference type="EC" id="3.7.1.3"/>
    </reaction>
</comment>
<gene>
    <name evidence="4 7" type="primary">kynU</name>
    <name evidence="7" type="ORF">ABVT43_08840</name>
</gene>
<dbReference type="NCBIfam" id="TIGR01814">
    <property type="entry name" value="kynureninase"/>
    <property type="match status" value="1"/>
</dbReference>
<reference evidence="7 8" key="1">
    <citation type="submission" date="2024-06" db="EMBL/GenBank/DDBJ databases">
        <authorList>
            <person name="Li F."/>
        </authorList>
    </citation>
    <scope>NUCLEOTIDE SEQUENCE [LARGE SCALE GENOMIC DNA]</scope>
    <source>
        <strain evidence="7 8">GXAS 311</strain>
    </source>
</reference>
<feature type="binding site" evidence="4">
    <location>
        <position position="106"/>
    </location>
    <ligand>
        <name>pyridoxal 5'-phosphate</name>
        <dbReference type="ChEBI" id="CHEBI:597326"/>
    </ligand>
</feature>
<dbReference type="PANTHER" id="PTHR14084">
    <property type="entry name" value="KYNURENINASE"/>
    <property type="match status" value="1"/>
</dbReference>
<proteinExistence type="inferred from homology"/>
<comment type="caution">
    <text evidence="4">Lacks conserved residue(s) required for the propagation of feature annotation.</text>
</comment>
<evidence type="ECO:0000256" key="6">
    <source>
        <dbReference type="PIRNR" id="PIRNR038800"/>
    </source>
</evidence>
<feature type="binding site" evidence="4">
    <location>
        <begin position="134"/>
        <end position="137"/>
    </location>
    <ligand>
        <name>pyridoxal 5'-phosphate</name>
        <dbReference type="ChEBI" id="CHEBI:597326"/>
    </ligand>
</feature>
<dbReference type="EMBL" id="JBEVCJ010000008">
    <property type="protein sequence ID" value="MET1255230.1"/>
    <property type="molecule type" value="Genomic_DNA"/>
</dbReference>
<feature type="binding site" evidence="4">
    <location>
        <position position="219"/>
    </location>
    <ligand>
        <name>pyridoxal 5'-phosphate</name>
        <dbReference type="ChEBI" id="CHEBI:597326"/>
    </ligand>
</feature>
<dbReference type="SUPFAM" id="SSF53383">
    <property type="entry name" value="PLP-dependent transferases"/>
    <property type="match status" value="1"/>
</dbReference>
<dbReference type="InterPro" id="IPR015424">
    <property type="entry name" value="PyrdxlP-dep_Trfase"/>
</dbReference>
<evidence type="ECO:0000313" key="7">
    <source>
        <dbReference type="EMBL" id="MET1255230.1"/>
    </source>
</evidence>
<dbReference type="Gene3D" id="3.40.640.10">
    <property type="entry name" value="Type I PLP-dependent aspartate aminotransferase-like (Major domain)"/>
    <property type="match status" value="1"/>
</dbReference>
<protein>
    <recommendedName>
        <fullName evidence="4 5">Kynureninase</fullName>
        <ecNumber evidence="4 5">3.7.1.3</ecNumber>
    </recommendedName>
    <alternativeName>
        <fullName evidence="4">L-kynurenine hydrolase</fullName>
    </alternativeName>
</protein>
<evidence type="ECO:0000256" key="3">
    <source>
        <dbReference type="ARBA" id="ARBA00022898"/>
    </source>
</evidence>
<dbReference type="InterPro" id="IPR010111">
    <property type="entry name" value="Kynureninase"/>
</dbReference>
<comment type="subunit">
    <text evidence="4 6">Homodimer.</text>
</comment>
<evidence type="ECO:0000256" key="4">
    <source>
        <dbReference type="HAMAP-Rule" id="MF_01970"/>
    </source>
</evidence>
<sequence>MKFENSLAFAQKMDEQDPLHKIRYEFSIPKMPNGQEEIYLCGNSLGLQPQLAAEYVNRELNQWASLGVKGHFSGDFPWMPYHEFLSEGLAELVGAKKEEVVAMNTLTANLHLMMVSFYQPTKQRYKILIEDHAFPSDHYAVESQIRFHGYDPDDAMILLKPRAGEELLQPQDVLDVIERHGDSIALILLPGVQYYTGQVFDMQAITQLGHQKGCKVGFDLAHATGNIVLNLHHWGVDFACWCTYKYLNSGPGSVAGCFVHQQHHANEKLPRFAGWWGHDKSTRFKMENKFKPIHSAEAWQLSNPPVLSLAAIRGSLDTFKKAGGIKPLREKSEKLTGYMRYLLEVQLSDCVEILTPEEKKYSGCQLSLAVTLNTQSDIQLGKKIFDHIEANGVTGDWRHPNVIRVAPVPLYNSFEDVYHFVEILKQSIEINRE</sequence>
<dbReference type="PIRSF" id="PIRSF038800">
    <property type="entry name" value="KYNU"/>
    <property type="match status" value="1"/>
</dbReference>
<feature type="binding site" evidence="4">
    <location>
        <position position="222"/>
    </location>
    <ligand>
        <name>pyridoxal 5'-phosphate</name>
        <dbReference type="ChEBI" id="CHEBI:597326"/>
    </ligand>
</feature>
<comment type="function">
    <text evidence="4 6">Catalyzes the cleavage of L-kynurenine (L-Kyn) and L-3-hydroxykynurenine (L-3OHKyn) into anthranilic acid (AA) and 3-hydroxyanthranilic acid (3-OHAA), respectively.</text>
</comment>
<organism evidence="7 8">
    <name type="scientific">Aliikangiella maris</name>
    <dbReference type="NCBI Taxonomy" id="3162458"/>
    <lineage>
        <taxon>Bacteria</taxon>
        <taxon>Pseudomonadati</taxon>
        <taxon>Pseudomonadota</taxon>
        <taxon>Gammaproteobacteria</taxon>
        <taxon>Oceanospirillales</taxon>
        <taxon>Pleioneaceae</taxon>
        <taxon>Aliikangiella</taxon>
    </lineage>
</organism>
<comment type="pathway">
    <text evidence="4 6">Amino-acid degradation; L-kynurenine degradation; L-alanine and anthranilate from L-kynurenine: step 1/1.</text>
</comment>
<feature type="binding site" evidence="4">
    <location>
        <position position="107"/>
    </location>
    <ligand>
        <name>pyridoxal 5'-phosphate</name>
        <dbReference type="ChEBI" id="CHEBI:597326"/>
    </ligand>
</feature>
<feature type="binding site" evidence="4">
    <location>
        <position position="244"/>
    </location>
    <ligand>
        <name>pyridoxal 5'-phosphate</name>
        <dbReference type="ChEBI" id="CHEBI:597326"/>
    </ligand>
</feature>